<keyword evidence="7" id="KW-0520">NAD</keyword>
<evidence type="ECO:0000256" key="6">
    <source>
        <dbReference type="ARBA" id="ARBA00022989"/>
    </source>
</evidence>
<keyword evidence="4 11" id="KW-0812">Transmembrane</keyword>
<evidence type="ECO:0000256" key="5">
    <source>
        <dbReference type="ARBA" id="ARBA00022967"/>
    </source>
</evidence>
<evidence type="ECO:0000256" key="8">
    <source>
        <dbReference type="ARBA" id="ARBA00023136"/>
    </source>
</evidence>
<evidence type="ECO:0000256" key="9">
    <source>
        <dbReference type="ARBA" id="ARBA00031586"/>
    </source>
</evidence>
<evidence type="ECO:0000256" key="7">
    <source>
        <dbReference type="ARBA" id="ARBA00023027"/>
    </source>
</evidence>
<evidence type="ECO:0000256" key="1">
    <source>
        <dbReference type="ARBA" id="ARBA00004141"/>
    </source>
</evidence>
<dbReference type="AlphaFoldDB" id="A0AAU6PTJ3"/>
<dbReference type="Gene3D" id="1.10.287.3510">
    <property type="match status" value="1"/>
</dbReference>
<organism evidence="12">
    <name type="scientific">Homidia sp</name>
    <dbReference type="NCBI Taxonomy" id="3054010"/>
    <lineage>
        <taxon>Eukaryota</taxon>
        <taxon>Metazoa</taxon>
        <taxon>Ecdysozoa</taxon>
        <taxon>Arthropoda</taxon>
        <taxon>Hexapoda</taxon>
        <taxon>Collembola</taxon>
        <taxon>Entomobryomorpha</taxon>
        <taxon>Entomobryoidea</taxon>
        <taxon>Entomobryidae</taxon>
        <taxon>Entomobryinae</taxon>
        <taxon>Homidia</taxon>
    </lineage>
</organism>
<evidence type="ECO:0000256" key="4">
    <source>
        <dbReference type="ARBA" id="ARBA00022692"/>
    </source>
</evidence>
<gene>
    <name evidence="12" type="primary">ND4L</name>
</gene>
<proteinExistence type="inferred from homology"/>
<keyword evidence="8 11" id="KW-0472">Membrane</keyword>
<accession>A0AAU6PTJ3</accession>
<feature type="transmembrane region" description="Helical" evidence="11">
    <location>
        <begin position="25"/>
        <end position="45"/>
    </location>
</feature>
<geneLocation type="mitochondrion" evidence="12"/>
<evidence type="ECO:0000256" key="2">
    <source>
        <dbReference type="ARBA" id="ARBA00010519"/>
    </source>
</evidence>
<dbReference type="GO" id="GO:0016020">
    <property type="term" value="C:membrane"/>
    <property type="evidence" value="ECO:0007669"/>
    <property type="project" value="UniProtKB-SubCell"/>
</dbReference>
<comment type="similarity">
    <text evidence="2">Belongs to the complex I subunit 4L family.</text>
</comment>
<evidence type="ECO:0000256" key="3">
    <source>
        <dbReference type="ARBA" id="ARBA00016612"/>
    </source>
</evidence>
<sequence length="91" mass="10230">MEVIFVVSILMFSGIWVYCSTREHLLSALLSLEFMVLGIFFFLFVSLASGLYFYSLLYLVITACEGALGLSLLVVMGRTHSSDFLKIFSLK</sequence>
<protein>
    <recommendedName>
        <fullName evidence="3">NADH-ubiquinone oxidoreductase chain 4L</fullName>
    </recommendedName>
    <alternativeName>
        <fullName evidence="9">NADH dehydrogenase subunit 4L</fullName>
    </alternativeName>
</protein>
<comment type="catalytic activity">
    <reaction evidence="10">
        <text>a ubiquinone + NADH + 5 H(+)(in) = a ubiquinol + NAD(+) + 4 H(+)(out)</text>
        <dbReference type="Rhea" id="RHEA:29091"/>
        <dbReference type="Rhea" id="RHEA-COMP:9565"/>
        <dbReference type="Rhea" id="RHEA-COMP:9566"/>
        <dbReference type="ChEBI" id="CHEBI:15378"/>
        <dbReference type="ChEBI" id="CHEBI:16389"/>
        <dbReference type="ChEBI" id="CHEBI:17976"/>
        <dbReference type="ChEBI" id="CHEBI:57540"/>
        <dbReference type="ChEBI" id="CHEBI:57945"/>
        <dbReference type="EC" id="7.1.1.2"/>
    </reaction>
</comment>
<comment type="subcellular location">
    <subcellularLocation>
        <location evidence="1">Membrane</location>
        <topology evidence="1">Multi-pass membrane protein</topology>
    </subcellularLocation>
</comment>
<keyword evidence="6 11" id="KW-1133">Transmembrane helix</keyword>
<dbReference type="InterPro" id="IPR039428">
    <property type="entry name" value="NUOK/Mnh_C1-like"/>
</dbReference>
<dbReference type="Pfam" id="PF00420">
    <property type="entry name" value="Oxidored_q2"/>
    <property type="match status" value="1"/>
</dbReference>
<name>A0AAU6PTJ3_9HEXA</name>
<reference evidence="12" key="1">
    <citation type="submission" date="2023-04" db="EMBL/GenBank/DDBJ databases">
        <title>The complete mitochondrial genome of Homidia pseudokoreana and molecular comparison among genus Homidia.</title>
        <authorList>
            <person name="Lee I."/>
            <person name="Park K.-H."/>
        </authorList>
    </citation>
    <scope>NUCLEOTIDE SEQUENCE</scope>
</reference>
<evidence type="ECO:0000256" key="10">
    <source>
        <dbReference type="ARBA" id="ARBA00049551"/>
    </source>
</evidence>
<feature type="transmembrane region" description="Helical" evidence="11">
    <location>
        <begin position="51"/>
        <end position="76"/>
    </location>
</feature>
<keyword evidence="12" id="KW-0496">Mitochondrion</keyword>
<keyword evidence="5" id="KW-1278">Translocase</keyword>
<evidence type="ECO:0000256" key="11">
    <source>
        <dbReference type="SAM" id="Phobius"/>
    </source>
</evidence>
<evidence type="ECO:0000313" key="12">
    <source>
        <dbReference type="EMBL" id="WXX18195.1"/>
    </source>
</evidence>
<dbReference type="GO" id="GO:0008137">
    <property type="term" value="F:NADH dehydrogenase (ubiquinone) activity"/>
    <property type="evidence" value="ECO:0007669"/>
    <property type="project" value="UniProtKB-EC"/>
</dbReference>
<dbReference type="EMBL" id="OQ852481">
    <property type="protein sequence ID" value="WXX18195.1"/>
    <property type="molecule type" value="Genomic_DNA"/>
</dbReference>